<dbReference type="EMBL" id="VJZC01000065">
    <property type="protein sequence ID" value="MPY57974.1"/>
    <property type="molecule type" value="Genomic_DNA"/>
</dbReference>
<keyword evidence="5" id="KW-1185">Reference proteome</keyword>
<evidence type="ECO:0000313" key="5">
    <source>
        <dbReference type="Proteomes" id="UP000400924"/>
    </source>
</evidence>
<dbReference type="RefSeq" id="WP_152771554.1">
    <property type="nucleotide sequence ID" value="NZ_VJZC01000065.1"/>
</dbReference>
<sequence>MWSQDRHHDVGAYALGVLDEMDAFHFEDHLRECPRCAVQVTEFRPAARQLMLYREATPRAVHPFAGPGPRLMDRLLDEVATRQRAGRRRWLFAVAACVAFAVGGPAVAVFAGPGEKANTVAATDTETGVWAEVHAEDKLWGSEIDVQVKDPDGGRACQLVAIGADGSEETIASWMAPKNTAQPSDMQGGAAMPRKDIVRFEVRSDGERLVTLKAPWG</sequence>
<dbReference type="Proteomes" id="UP000400924">
    <property type="component" value="Unassembled WGS sequence"/>
</dbReference>
<dbReference type="InterPro" id="IPR041916">
    <property type="entry name" value="Anti_sigma_zinc_sf"/>
</dbReference>
<reference evidence="4 5" key="1">
    <citation type="submission" date="2019-07" db="EMBL/GenBank/DDBJ databases">
        <title>New species of Amycolatopsis and Streptomyces.</title>
        <authorList>
            <person name="Duangmal K."/>
            <person name="Teo W.F.A."/>
            <person name="Lipun K."/>
        </authorList>
    </citation>
    <scope>NUCLEOTIDE SEQUENCE [LARGE SCALE GENOMIC DNA]</scope>
    <source>
        <strain evidence="4 5">NBRC 106415</strain>
    </source>
</reference>
<dbReference type="AlphaFoldDB" id="A0A5N8XFH7"/>
<feature type="transmembrane region" description="Helical" evidence="3">
    <location>
        <begin position="90"/>
        <end position="111"/>
    </location>
</feature>
<proteinExistence type="predicted"/>
<comment type="caution">
    <text evidence="4">The sequence shown here is derived from an EMBL/GenBank/DDBJ whole genome shotgun (WGS) entry which is preliminary data.</text>
</comment>
<name>A0A5N8XFH7_9ACTN</name>
<accession>A0A5N8XFH7</accession>
<gene>
    <name evidence="4" type="ORF">FNH08_12570</name>
</gene>
<keyword evidence="1" id="KW-0805">Transcription regulation</keyword>
<keyword evidence="3" id="KW-0472">Membrane</keyword>
<keyword evidence="2" id="KW-0804">Transcription</keyword>
<evidence type="ECO:0000256" key="1">
    <source>
        <dbReference type="ARBA" id="ARBA00023015"/>
    </source>
</evidence>
<evidence type="ECO:0000256" key="2">
    <source>
        <dbReference type="ARBA" id="ARBA00023163"/>
    </source>
</evidence>
<evidence type="ECO:0000313" key="4">
    <source>
        <dbReference type="EMBL" id="MPY57974.1"/>
    </source>
</evidence>
<organism evidence="4 5">
    <name type="scientific">Streptomyces spongiae</name>
    <dbReference type="NCBI Taxonomy" id="565072"/>
    <lineage>
        <taxon>Bacteria</taxon>
        <taxon>Bacillati</taxon>
        <taxon>Actinomycetota</taxon>
        <taxon>Actinomycetes</taxon>
        <taxon>Kitasatosporales</taxon>
        <taxon>Streptomycetaceae</taxon>
        <taxon>Streptomyces</taxon>
    </lineage>
</organism>
<keyword evidence="3" id="KW-1133">Transmembrane helix</keyword>
<keyword evidence="3" id="KW-0812">Transmembrane</keyword>
<dbReference type="Gene3D" id="1.10.10.1320">
    <property type="entry name" value="Anti-sigma factor, zinc-finger domain"/>
    <property type="match status" value="1"/>
</dbReference>
<evidence type="ECO:0000256" key="3">
    <source>
        <dbReference type="SAM" id="Phobius"/>
    </source>
</evidence>
<protein>
    <submittedName>
        <fullName evidence="4">Zf-HC2 domain-containing protein</fullName>
    </submittedName>
</protein>
<dbReference type="OrthoDB" id="5185837at2"/>